<comment type="subcellular location">
    <subcellularLocation>
        <location evidence="1">Nucleus</location>
    </subcellularLocation>
</comment>
<feature type="region of interest" description="Disordered" evidence="8">
    <location>
        <begin position="203"/>
        <end position="310"/>
    </location>
</feature>
<evidence type="ECO:0000256" key="3">
    <source>
        <dbReference type="ARBA" id="ARBA00022664"/>
    </source>
</evidence>
<comment type="caution">
    <text evidence="10">The sequence shown here is derived from an EMBL/GenBank/DDBJ whole genome shotgun (WGS) entry which is preliminary data.</text>
</comment>
<dbReference type="Pfam" id="PF04696">
    <property type="entry name" value="Pinin_SDK_memA"/>
    <property type="match status" value="1"/>
</dbReference>
<protein>
    <recommendedName>
        <fullName evidence="9">Pinin/SDK/MemA protein domain-containing protein</fullName>
    </recommendedName>
</protein>
<dbReference type="PANTHER" id="PTHR12707:SF0">
    <property type="entry name" value="PININ"/>
    <property type="match status" value="1"/>
</dbReference>
<comment type="similarity">
    <text evidence="2">Belongs to the pinin family.</text>
</comment>
<dbReference type="InterPro" id="IPR039853">
    <property type="entry name" value="Pinin"/>
</dbReference>
<feature type="compositionally biased region" description="Basic and acidic residues" evidence="8">
    <location>
        <begin position="103"/>
        <end position="141"/>
    </location>
</feature>
<evidence type="ECO:0000256" key="6">
    <source>
        <dbReference type="ARBA" id="ARBA00023187"/>
    </source>
</evidence>
<feature type="compositionally biased region" description="Polar residues" evidence="8">
    <location>
        <begin position="282"/>
        <end position="294"/>
    </location>
</feature>
<feature type="compositionally biased region" description="Low complexity" evidence="8">
    <location>
        <begin position="224"/>
        <end position="234"/>
    </location>
</feature>
<evidence type="ECO:0000256" key="2">
    <source>
        <dbReference type="ARBA" id="ARBA00010386"/>
    </source>
</evidence>
<dbReference type="PANTHER" id="PTHR12707">
    <property type="entry name" value="PINN"/>
    <property type="match status" value="1"/>
</dbReference>
<evidence type="ECO:0000256" key="8">
    <source>
        <dbReference type="SAM" id="MobiDB-lite"/>
    </source>
</evidence>
<evidence type="ECO:0000313" key="10">
    <source>
        <dbReference type="EMBL" id="KAF2735950.1"/>
    </source>
</evidence>
<evidence type="ECO:0000313" key="11">
    <source>
        <dbReference type="Proteomes" id="UP000799444"/>
    </source>
</evidence>
<sequence length="325" mass="36580">MDGAIASAVVLPEPEEPEQPQQPQALPPSPTSLKRRQSSVSEQETKRQRVNSTDDDLARRTSTSITDAAPPVTKRRERGRERRLFGNVLDALSKTTVTPAQKRRSEIEKKQQTQRKIEEQESSQKKLELDKQRTARRLKEHETFERESMRIRHENVLHMAHFLRTKAEPHLYYKPWETTQDEDDRIQDQIAEARDIIRQEQEANEALRQDDDAEREASHHGAAGEDAGAGTATSGKHHDADSTQQQPTANGGGIKGSDPLPKDLELKGDHAETIEYEAVSGALTNSREQKTTVASHDVPTEEYSRDAIDDGLEEVVEAAEDTVIY</sequence>
<organism evidence="10 11">
    <name type="scientific">Polyplosphaeria fusca</name>
    <dbReference type="NCBI Taxonomy" id="682080"/>
    <lineage>
        <taxon>Eukaryota</taxon>
        <taxon>Fungi</taxon>
        <taxon>Dikarya</taxon>
        <taxon>Ascomycota</taxon>
        <taxon>Pezizomycotina</taxon>
        <taxon>Dothideomycetes</taxon>
        <taxon>Pleosporomycetidae</taxon>
        <taxon>Pleosporales</taxon>
        <taxon>Tetraplosphaeriaceae</taxon>
        <taxon>Polyplosphaeria</taxon>
    </lineage>
</organism>
<keyword evidence="11" id="KW-1185">Reference proteome</keyword>
<gene>
    <name evidence="10" type="ORF">EJ04DRAFT_511398</name>
</gene>
<proteinExistence type="inferred from homology"/>
<dbReference type="AlphaFoldDB" id="A0A9P4R0P0"/>
<reference evidence="10" key="1">
    <citation type="journal article" date="2020" name="Stud. Mycol.">
        <title>101 Dothideomycetes genomes: a test case for predicting lifestyles and emergence of pathogens.</title>
        <authorList>
            <person name="Haridas S."/>
            <person name="Albert R."/>
            <person name="Binder M."/>
            <person name="Bloem J."/>
            <person name="Labutti K."/>
            <person name="Salamov A."/>
            <person name="Andreopoulos B."/>
            <person name="Baker S."/>
            <person name="Barry K."/>
            <person name="Bills G."/>
            <person name="Bluhm B."/>
            <person name="Cannon C."/>
            <person name="Castanera R."/>
            <person name="Culley D."/>
            <person name="Daum C."/>
            <person name="Ezra D."/>
            <person name="Gonzalez J."/>
            <person name="Henrissat B."/>
            <person name="Kuo A."/>
            <person name="Liang C."/>
            <person name="Lipzen A."/>
            <person name="Lutzoni F."/>
            <person name="Magnuson J."/>
            <person name="Mondo S."/>
            <person name="Nolan M."/>
            <person name="Ohm R."/>
            <person name="Pangilinan J."/>
            <person name="Park H.-J."/>
            <person name="Ramirez L."/>
            <person name="Alfaro M."/>
            <person name="Sun H."/>
            <person name="Tritt A."/>
            <person name="Yoshinaga Y."/>
            <person name="Zwiers L.-H."/>
            <person name="Turgeon B."/>
            <person name="Goodwin S."/>
            <person name="Spatafora J."/>
            <person name="Crous P."/>
            <person name="Grigoriev I."/>
        </authorList>
    </citation>
    <scope>NUCLEOTIDE SEQUENCE</scope>
    <source>
        <strain evidence="10">CBS 125425</strain>
    </source>
</reference>
<dbReference type="GO" id="GO:0071013">
    <property type="term" value="C:catalytic step 2 spliceosome"/>
    <property type="evidence" value="ECO:0007669"/>
    <property type="project" value="TreeGrafter"/>
</dbReference>
<evidence type="ECO:0000256" key="1">
    <source>
        <dbReference type="ARBA" id="ARBA00004123"/>
    </source>
</evidence>
<keyword evidence="3" id="KW-0507">mRNA processing</keyword>
<evidence type="ECO:0000259" key="9">
    <source>
        <dbReference type="Pfam" id="PF04696"/>
    </source>
</evidence>
<feature type="compositionally biased region" description="Basic and acidic residues" evidence="8">
    <location>
        <begin position="260"/>
        <end position="273"/>
    </location>
</feature>
<dbReference type="GO" id="GO:0006397">
    <property type="term" value="P:mRNA processing"/>
    <property type="evidence" value="ECO:0007669"/>
    <property type="project" value="UniProtKB-KW"/>
</dbReference>
<keyword evidence="6" id="KW-0508">mRNA splicing</keyword>
<evidence type="ECO:0000256" key="5">
    <source>
        <dbReference type="ARBA" id="ARBA00023163"/>
    </source>
</evidence>
<dbReference type="Proteomes" id="UP000799444">
    <property type="component" value="Unassembled WGS sequence"/>
</dbReference>
<keyword evidence="7" id="KW-0539">Nucleus</keyword>
<evidence type="ECO:0000256" key="4">
    <source>
        <dbReference type="ARBA" id="ARBA00023015"/>
    </source>
</evidence>
<feature type="compositionally biased region" description="Basic and acidic residues" evidence="8">
    <location>
        <begin position="298"/>
        <end position="308"/>
    </location>
</feature>
<name>A0A9P4R0P0_9PLEO</name>
<evidence type="ECO:0000256" key="7">
    <source>
        <dbReference type="ARBA" id="ARBA00023242"/>
    </source>
</evidence>
<dbReference type="OrthoDB" id="330772at2759"/>
<accession>A0A9P4R0P0</accession>
<dbReference type="InterPro" id="IPR006786">
    <property type="entry name" value="Pinin_SDK_MemA"/>
</dbReference>
<feature type="region of interest" description="Disordered" evidence="8">
    <location>
        <begin position="1"/>
        <end position="141"/>
    </location>
</feature>
<feature type="compositionally biased region" description="Basic and acidic residues" evidence="8">
    <location>
        <begin position="203"/>
        <end position="223"/>
    </location>
</feature>
<dbReference type="EMBL" id="ML996130">
    <property type="protein sequence ID" value="KAF2735950.1"/>
    <property type="molecule type" value="Genomic_DNA"/>
</dbReference>
<keyword evidence="5" id="KW-0804">Transcription</keyword>
<feature type="domain" description="Pinin/SDK/MemA protein" evidence="9">
    <location>
        <begin position="76"/>
        <end position="190"/>
    </location>
</feature>
<keyword evidence="4" id="KW-0805">Transcription regulation</keyword>
<dbReference type="GO" id="GO:0008380">
    <property type="term" value="P:RNA splicing"/>
    <property type="evidence" value="ECO:0007669"/>
    <property type="project" value="UniProtKB-KW"/>
</dbReference>